<dbReference type="EMBL" id="JAWWNJ010000046">
    <property type="protein sequence ID" value="KAK7018454.1"/>
    <property type="molecule type" value="Genomic_DNA"/>
</dbReference>
<comment type="caution">
    <text evidence="1">The sequence shown here is derived from an EMBL/GenBank/DDBJ whole genome shotgun (WGS) entry which is preliminary data.</text>
</comment>
<dbReference type="Proteomes" id="UP001362999">
    <property type="component" value="Unassembled WGS sequence"/>
</dbReference>
<reference evidence="1 2" key="1">
    <citation type="journal article" date="2024" name="J Genomics">
        <title>Draft genome sequencing and assembly of Favolaschia claudopus CIRM-BRFM 2984 isolated from oak limbs.</title>
        <authorList>
            <person name="Navarro D."/>
            <person name="Drula E."/>
            <person name="Chaduli D."/>
            <person name="Cazenave R."/>
            <person name="Ahrendt S."/>
            <person name="Wang J."/>
            <person name="Lipzen A."/>
            <person name="Daum C."/>
            <person name="Barry K."/>
            <person name="Grigoriev I.V."/>
            <person name="Favel A."/>
            <person name="Rosso M.N."/>
            <person name="Martin F."/>
        </authorList>
    </citation>
    <scope>NUCLEOTIDE SEQUENCE [LARGE SCALE GENOMIC DNA]</scope>
    <source>
        <strain evidence="1 2">CIRM-BRFM 2984</strain>
    </source>
</reference>
<evidence type="ECO:0000313" key="2">
    <source>
        <dbReference type="Proteomes" id="UP001362999"/>
    </source>
</evidence>
<sequence length="340" mass="38647">MFLAPASKSFKPRFLNHPIPSVLSRCFSTVDPVTDLPDVRTAKKKQRTDSQRHMLGTLNSELLLSSDYLDLSGRKRTVVAFPKSRPKIREKAPLIYSWGDRGTCIPFPPKTQGFLYYLRQPDAAPLEAAVRFRVTGSRLASSFNNGEDLLYANGCPWQVILPQIACRHVRIRDQLVDEELVSEDQLARCRALFGSRGKIFSDLTMYRLSQEFPVNFQQAILLTVVGETNLHYLRLTRTFGSKDTFPWLGTGIARFEPSTDPLYRGRRVLHLRIVKIVDPVKSNVADQHDYHLCEPQEGQLLATVRGREPPQPWAYDIDNNSASVAVGLRMLWENSRLPIP</sequence>
<accession>A0AAW0B006</accession>
<evidence type="ECO:0000313" key="1">
    <source>
        <dbReference type="EMBL" id="KAK7018454.1"/>
    </source>
</evidence>
<keyword evidence="2" id="KW-1185">Reference proteome</keyword>
<dbReference type="AlphaFoldDB" id="A0AAW0B006"/>
<proteinExistence type="predicted"/>
<protein>
    <submittedName>
        <fullName evidence="1">Uncharacterized protein</fullName>
    </submittedName>
</protein>
<name>A0AAW0B006_9AGAR</name>
<organism evidence="1 2">
    <name type="scientific">Favolaschia claudopus</name>
    <dbReference type="NCBI Taxonomy" id="2862362"/>
    <lineage>
        <taxon>Eukaryota</taxon>
        <taxon>Fungi</taxon>
        <taxon>Dikarya</taxon>
        <taxon>Basidiomycota</taxon>
        <taxon>Agaricomycotina</taxon>
        <taxon>Agaricomycetes</taxon>
        <taxon>Agaricomycetidae</taxon>
        <taxon>Agaricales</taxon>
        <taxon>Marasmiineae</taxon>
        <taxon>Mycenaceae</taxon>
        <taxon>Favolaschia</taxon>
    </lineage>
</organism>
<gene>
    <name evidence="1" type="ORF">R3P38DRAFT_2982815</name>
</gene>